<dbReference type="SMART" id="SM00448">
    <property type="entry name" value="REC"/>
    <property type="match status" value="1"/>
</dbReference>
<evidence type="ECO:0000259" key="5">
    <source>
        <dbReference type="PROSITE" id="PS50930"/>
    </source>
</evidence>
<reference evidence="6 7" key="1">
    <citation type="submission" date="2016-11" db="EMBL/GenBank/DDBJ databases">
        <authorList>
            <person name="Jaros S."/>
            <person name="Januszkiewicz K."/>
            <person name="Wedrychowicz H."/>
        </authorList>
    </citation>
    <scope>NUCLEOTIDE SEQUENCE [LARGE SCALE GENOMIC DNA]</scope>
    <source>
        <strain evidence="6 7">DSM 19022</strain>
    </source>
</reference>
<dbReference type="Pfam" id="PF04397">
    <property type="entry name" value="LytTR"/>
    <property type="match status" value="1"/>
</dbReference>
<dbReference type="Gene3D" id="2.40.50.1020">
    <property type="entry name" value="LytTr DNA-binding domain"/>
    <property type="match status" value="1"/>
</dbReference>
<dbReference type="Gene3D" id="3.40.50.2300">
    <property type="match status" value="1"/>
</dbReference>
<dbReference type="PROSITE" id="PS50930">
    <property type="entry name" value="HTH_LYTTR"/>
    <property type="match status" value="1"/>
</dbReference>
<gene>
    <name evidence="6" type="ORF">SAMN02745176_01311</name>
</gene>
<dbReference type="InterPro" id="IPR011006">
    <property type="entry name" value="CheY-like_superfamily"/>
</dbReference>
<evidence type="ECO:0000313" key="6">
    <source>
        <dbReference type="EMBL" id="SHI77124.1"/>
    </source>
</evidence>
<feature type="domain" description="HTH LytTR-type" evidence="5">
    <location>
        <begin position="136"/>
        <end position="237"/>
    </location>
</feature>
<dbReference type="EMBL" id="FQZS01000007">
    <property type="protein sequence ID" value="SHI77124.1"/>
    <property type="molecule type" value="Genomic_DNA"/>
</dbReference>
<dbReference type="PANTHER" id="PTHR37299">
    <property type="entry name" value="TRANSCRIPTIONAL REGULATOR-RELATED"/>
    <property type="match status" value="1"/>
</dbReference>
<dbReference type="GO" id="GO:0000156">
    <property type="term" value="F:phosphorelay response regulator activity"/>
    <property type="evidence" value="ECO:0007669"/>
    <property type="project" value="InterPro"/>
</dbReference>
<keyword evidence="3" id="KW-0597">Phosphoprotein</keyword>
<comment type="function">
    <text evidence="2">May play the central regulatory role in sporulation. It may be an element of the effector pathway responsible for the activation of sporulation genes in response to nutritional stress. Spo0A may act in concert with spo0H (a sigma factor) to control the expression of some genes that are critical to the sporulation process.</text>
</comment>
<protein>
    <recommendedName>
        <fullName evidence="1">Stage 0 sporulation protein A homolog</fullName>
    </recommendedName>
</protein>
<dbReference type="STRING" id="1122184.SAMN02745176_01311"/>
<dbReference type="SUPFAM" id="SSF52172">
    <property type="entry name" value="CheY-like"/>
    <property type="match status" value="1"/>
</dbReference>
<dbReference type="SMART" id="SM00850">
    <property type="entry name" value="LytTR"/>
    <property type="match status" value="1"/>
</dbReference>
<feature type="modified residue" description="4-aspartylphosphate" evidence="3">
    <location>
        <position position="61"/>
    </location>
</feature>
<evidence type="ECO:0000313" key="7">
    <source>
        <dbReference type="Proteomes" id="UP000184442"/>
    </source>
</evidence>
<proteinExistence type="predicted"/>
<dbReference type="PROSITE" id="PS50110">
    <property type="entry name" value="RESPONSE_REGULATORY"/>
    <property type="match status" value="1"/>
</dbReference>
<dbReference type="PANTHER" id="PTHR37299:SF1">
    <property type="entry name" value="STAGE 0 SPORULATION PROTEIN A HOMOLOG"/>
    <property type="match status" value="1"/>
</dbReference>
<dbReference type="InterPro" id="IPR007492">
    <property type="entry name" value="LytTR_DNA-bd_dom"/>
</dbReference>
<dbReference type="InterPro" id="IPR001789">
    <property type="entry name" value="Sig_transdc_resp-reg_receiver"/>
</dbReference>
<dbReference type="GO" id="GO:0003677">
    <property type="term" value="F:DNA binding"/>
    <property type="evidence" value="ECO:0007669"/>
    <property type="project" value="InterPro"/>
</dbReference>
<evidence type="ECO:0000256" key="2">
    <source>
        <dbReference type="ARBA" id="ARBA00024867"/>
    </source>
</evidence>
<accession>A0A1M6DV50</accession>
<dbReference type="InterPro" id="IPR046947">
    <property type="entry name" value="LytR-like"/>
</dbReference>
<feature type="domain" description="Response regulatory" evidence="4">
    <location>
        <begin position="5"/>
        <end position="124"/>
    </location>
</feature>
<evidence type="ECO:0000256" key="3">
    <source>
        <dbReference type="PROSITE-ProRule" id="PRU00169"/>
    </source>
</evidence>
<evidence type="ECO:0000259" key="4">
    <source>
        <dbReference type="PROSITE" id="PS50110"/>
    </source>
</evidence>
<dbReference type="AlphaFoldDB" id="A0A1M6DV50"/>
<dbReference type="Pfam" id="PF00072">
    <property type="entry name" value="Response_reg"/>
    <property type="match status" value="1"/>
</dbReference>
<keyword evidence="7" id="KW-1185">Reference proteome</keyword>
<evidence type="ECO:0000256" key="1">
    <source>
        <dbReference type="ARBA" id="ARBA00018672"/>
    </source>
</evidence>
<organism evidence="6 7">
    <name type="scientific">Lutispora thermophila DSM 19022</name>
    <dbReference type="NCBI Taxonomy" id="1122184"/>
    <lineage>
        <taxon>Bacteria</taxon>
        <taxon>Bacillati</taxon>
        <taxon>Bacillota</taxon>
        <taxon>Clostridia</taxon>
        <taxon>Lutisporales</taxon>
        <taxon>Lutisporaceae</taxon>
        <taxon>Lutispora</taxon>
    </lineage>
</organism>
<sequence>MLMLQIAFCDDNIDELSNIVQLINQYRTSKNLDCEYAIFQNGFDLVSTLEKGKHFDIYCLDIIMPGFTGIDVAKEIRTYDKTAPILFFTSSPEFALESYSVKAINYVLKPISKEKLFITFDDILERIEVEKNNDSIIAKSNEGIQRILLSNLVFVEAMGRNVLYHMISGRIVECTENFSSVWDNLMKFGHFIKTHRSYIVNMQYVDIIENHRITLQNGETVPVAHVKCREIKQQYLAYQMEEE</sequence>
<dbReference type="Proteomes" id="UP000184442">
    <property type="component" value="Unassembled WGS sequence"/>
</dbReference>
<name>A0A1M6DV50_9FIRM</name>